<keyword evidence="1" id="KW-0812">Transmembrane</keyword>
<keyword evidence="3" id="KW-1185">Reference proteome</keyword>
<sequence length="111" mass="12607">MRKKIIISITTLIVLGIIVDVSLWLTGNVPVTNTIYRTISGAPYLKLNEKTLFFSGTVQDVPTEFFSQTSDGIKLYRAKGVPSEITPPWIYVRKDDNLFYLYRYPKSIGSI</sequence>
<proteinExistence type="predicted"/>
<gene>
    <name evidence="2" type="ORF">Q3C12_22770</name>
</gene>
<evidence type="ECO:0000313" key="2">
    <source>
        <dbReference type="EMBL" id="MDO3679837.1"/>
    </source>
</evidence>
<dbReference type="RefSeq" id="WP_025848362.1">
    <property type="nucleotide sequence ID" value="NZ_JAUMKJ010000032.1"/>
</dbReference>
<evidence type="ECO:0000313" key="3">
    <source>
        <dbReference type="Proteomes" id="UP001168883"/>
    </source>
</evidence>
<reference evidence="2" key="1">
    <citation type="submission" date="2023-07" db="EMBL/GenBank/DDBJ databases">
        <authorList>
            <person name="Aktuganov G."/>
            <person name="Boyko T."/>
            <person name="Delegan Y."/>
            <person name="Galimzianova N."/>
            <person name="Gilvanova E."/>
            <person name="Korobov V."/>
            <person name="Kuzmina L."/>
            <person name="Melentiev A."/>
            <person name="Milman P."/>
            <person name="Ryabova A."/>
            <person name="Stupak E."/>
            <person name="Yasakov T."/>
            <person name="Zharikova N."/>
            <person name="Zhurenko E."/>
        </authorList>
    </citation>
    <scope>NUCLEOTIDE SEQUENCE</scope>
    <source>
        <strain evidence="2">IB-739</strain>
    </source>
</reference>
<evidence type="ECO:0000256" key="1">
    <source>
        <dbReference type="SAM" id="Phobius"/>
    </source>
</evidence>
<name>A0ABT8VFT7_9BACL</name>
<keyword evidence="1" id="KW-1133">Transmembrane helix</keyword>
<feature type="transmembrane region" description="Helical" evidence="1">
    <location>
        <begin position="5"/>
        <end position="25"/>
    </location>
</feature>
<dbReference type="Proteomes" id="UP001168883">
    <property type="component" value="Unassembled WGS sequence"/>
</dbReference>
<dbReference type="EMBL" id="JAUMKJ010000032">
    <property type="protein sequence ID" value="MDO3679837.1"/>
    <property type="molecule type" value="Genomic_DNA"/>
</dbReference>
<protein>
    <submittedName>
        <fullName evidence="2">Uncharacterized protein</fullName>
    </submittedName>
</protein>
<keyword evidence="1" id="KW-0472">Membrane</keyword>
<accession>A0ABT8VFT7</accession>
<organism evidence="2 3">
    <name type="scientific">Paenibacillus ehimensis</name>
    <dbReference type="NCBI Taxonomy" id="79264"/>
    <lineage>
        <taxon>Bacteria</taxon>
        <taxon>Bacillati</taxon>
        <taxon>Bacillota</taxon>
        <taxon>Bacilli</taxon>
        <taxon>Bacillales</taxon>
        <taxon>Paenibacillaceae</taxon>
        <taxon>Paenibacillus</taxon>
    </lineage>
</organism>
<comment type="caution">
    <text evidence="2">The sequence shown here is derived from an EMBL/GenBank/DDBJ whole genome shotgun (WGS) entry which is preliminary data.</text>
</comment>